<dbReference type="Gene3D" id="3.40.630.30">
    <property type="match status" value="1"/>
</dbReference>
<gene>
    <name evidence="1" type="ORF">ABR82_00905</name>
</gene>
<reference evidence="1 2" key="1">
    <citation type="submission" date="2015-10" db="EMBL/GenBank/DDBJ databases">
        <title>Metagenome-Assembled Genomes uncover a global brackish microbiome.</title>
        <authorList>
            <person name="Hugerth L.W."/>
            <person name="Larsson J."/>
            <person name="Alneberg J."/>
            <person name="Lindh M.V."/>
            <person name="Legrand C."/>
            <person name="Pinhassi J."/>
            <person name="Andersson A.F."/>
        </authorList>
    </citation>
    <scope>NUCLEOTIDE SEQUENCE [LARGE SCALE GENOMIC DNA]</scope>
    <source>
        <strain evidence="1">BACL18 MAG-120507-bin52</strain>
    </source>
</reference>
<dbReference type="Pfam" id="PF10096">
    <property type="entry name" value="DUF2334"/>
    <property type="match status" value="1"/>
</dbReference>
<protein>
    <recommendedName>
        <fullName evidence="3">N-acetyltransferase domain-containing protein</fullName>
    </recommendedName>
</protein>
<dbReference type="SUPFAM" id="SSF55729">
    <property type="entry name" value="Acyl-CoA N-acyltransferases (Nat)"/>
    <property type="match status" value="1"/>
</dbReference>
<dbReference type="InterPro" id="IPR011330">
    <property type="entry name" value="Glyco_hydro/deAcase_b/a-brl"/>
</dbReference>
<organism evidence="1 2">
    <name type="scientific">Verrucomicrobia subdivision 6 bacterium BACL9 MAG-120507-bin52</name>
    <dbReference type="NCBI Taxonomy" id="1655590"/>
    <lineage>
        <taxon>Bacteria</taxon>
        <taxon>Pseudomonadati</taxon>
        <taxon>Verrucomicrobiota</taxon>
        <taxon>Verrucomicrobiia</taxon>
        <taxon>Verrucomicrobiales</taxon>
        <taxon>Verrucomicrobia subdivision 6</taxon>
    </lineage>
</organism>
<accession>A0A0R2RIC3</accession>
<proteinExistence type="predicted"/>
<dbReference type="Proteomes" id="UP000051269">
    <property type="component" value="Unassembled WGS sequence"/>
</dbReference>
<dbReference type="InterPro" id="IPR018763">
    <property type="entry name" value="DUF2334"/>
</dbReference>
<dbReference type="GO" id="GO:0005975">
    <property type="term" value="P:carbohydrate metabolic process"/>
    <property type="evidence" value="ECO:0007669"/>
    <property type="project" value="InterPro"/>
</dbReference>
<evidence type="ECO:0008006" key="3">
    <source>
        <dbReference type="Google" id="ProtNLM"/>
    </source>
</evidence>
<dbReference type="Gene3D" id="3.20.20.370">
    <property type="entry name" value="Glycoside hydrolase/deacetylase"/>
    <property type="match status" value="1"/>
</dbReference>
<dbReference type="AlphaFoldDB" id="A0A0R2RIC3"/>
<comment type="caution">
    <text evidence="1">The sequence shown here is derived from an EMBL/GenBank/DDBJ whole genome shotgun (WGS) entry which is preliminary data.</text>
</comment>
<dbReference type="SUPFAM" id="SSF88713">
    <property type="entry name" value="Glycoside hydrolase/deacetylase"/>
    <property type="match status" value="1"/>
</dbReference>
<sequence length="415" mass="48853">MSEPLLIRYYRAEDRAQIRQICAETGFLGDPVDPLFEDRELFADFLTSPYTDAEPENCLVLEGENRRLLGYVMGSRSVWKHTGYLAYRMPGWVLRAIWGYFFSYGEPSRRYLRWVLSRGRKETPSTPKRGVHFHINLLPEVRGLSIGKVLFDTFLDRMGELGEKSVFGQVISKEERRTERMFARYGFRLTDRREVTKFREQRKDPVYLFTLVQERDRTPPPRPPRLILSLHDFHPGSRHQIEEQMQFCLSRCPGHLSILVVPHYHHEISVEDSKESLEFLNKCQDEGHDLAIHGFFHDRQGLPAASRFWTQWYSANEAEFFSLPPSEAAKRITAAKELWVRQGWRARGFVAPGWLYSSSLDRDLGEMGFRYTCTLRDVIHFPQGKKERAWAGTYSLRSTWRRALARAWHPLWKFR</sequence>
<evidence type="ECO:0000313" key="1">
    <source>
        <dbReference type="EMBL" id="KRO62081.1"/>
    </source>
</evidence>
<feature type="non-terminal residue" evidence="1">
    <location>
        <position position="415"/>
    </location>
</feature>
<evidence type="ECO:0000313" key="2">
    <source>
        <dbReference type="Proteomes" id="UP000051269"/>
    </source>
</evidence>
<dbReference type="InterPro" id="IPR016181">
    <property type="entry name" value="Acyl_CoA_acyltransferase"/>
</dbReference>
<name>A0A0R2RIC3_9BACT</name>
<dbReference type="EMBL" id="LIBO01000139">
    <property type="protein sequence ID" value="KRO62081.1"/>
    <property type="molecule type" value="Genomic_DNA"/>
</dbReference>